<dbReference type="OrthoDB" id="1427246at2"/>
<evidence type="ECO:0000313" key="2">
    <source>
        <dbReference type="EMBL" id="RXG29797.1"/>
    </source>
</evidence>
<reference evidence="4" key="2">
    <citation type="submission" date="2016-11" db="EMBL/GenBank/DDBJ databases">
        <authorList>
            <person name="Varghese N."/>
            <person name="Submissions S."/>
        </authorList>
    </citation>
    <scope>NUCLEOTIDE SEQUENCE [LARGE SCALE GENOMIC DNA]</scope>
    <source>
        <strain evidence="4">DSM 19859</strain>
    </source>
</reference>
<dbReference type="Proteomes" id="UP000290037">
    <property type="component" value="Unassembled WGS sequence"/>
</dbReference>
<protein>
    <submittedName>
        <fullName evidence="3">Uncharacterized protein</fullName>
    </submittedName>
</protein>
<dbReference type="EMBL" id="QOVN01000003">
    <property type="protein sequence ID" value="RXG29797.1"/>
    <property type="molecule type" value="Genomic_DNA"/>
</dbReference>
<evidence type="ECO:0000313" key="5">
    <source>
        <dbReference type="Proteomes" id="UP000290037"/>
    </source>
</evidence>
<dbReference type="RefSeq" id="WP_072983706.1">
    <property type="nucleotide sequence ID" value="NZ_FQXT01000004.1"/>
</dbReference>
<dbReference type="EMBL" id="FQXT01000004">
    <property type="protein sequence ID" value="SHI18156.1"/>
    <property type="molecule type" value="Genomic_DNA"/>
</dbReference>
<dbReference type="AlphaFoldDB" id="A0A1M5Z1Q8"/>
<sequence length="197" mass="21960">MKRLLIYTGTAIFSLAILACNTQTTKKDLAENKPAETELTKPQPPAEEVVPEGYEVYKSPSLMEGWKLSFLHPERASVEGSGTQMIIRYTGEDNSFYGGLTDGFIVSMTMSNDEALEQKIENNTPEKMGEYEVYSYRALNSIGSAQVDHYLIQLNASGDSQPVYADFSMAVKGDSDAEYKAMIQEIFESMTWSQETV</sequence>
<organism evidence="3 4">
    <name type="scientific">Leeuwenhoekiella palythoae</name>
    <dbReference type="NCBI Taxonomy" id="573501"/>
    <lineage>
        <taxon>Bacteria</taxon>
        <taxon>Pseudomonadati</taxon>
        <taxon>Bacteroidota</taxon>
        <taxon>Flavobacteriia</taxon>
        <taxon>Flavobacteriales</taxon>
        <taxon>Flavobacteriaceae</taxon>
        <taxon>Leeuwenhoekiella</taxon>
    </lineage>
</organism>
<feature type="chain" id="PRO_5012047947" evidence="1">
    <location>
        <begin position="20"/>
        <end position="197"/>
    </location>
</feature>
<name>A0A1M5Z1Q8_9FLAO</name>
<evidence type="ECO:0000256" key="1">
    <source>
        <dbReference type="SAM" id="SignalP"/>
    </source>
</evidence>
<reference evidence="3" key="1">
    <citation type="submission" date="2016-11" db="EMBL/GenBank/DDBJ databases">
        <authorList>
            <person name="Jaros S."/>
            <person name="Januszkiewicz K."/>
            <person name="Wedrychowicz H."/>
        </authorList>
    </citation>
    <scope>NUCLEOTIDE SEQUENCE [LARGE SCALE GENOMIC DNA]</scope>
    <source>
        <strain evidence="3">DSM 19859</strain>
    </source>
</reference>
<proteinExistence type="predicted"/>
<keyword evidence="1" id="KW-0732">Signal</keyword>
<evidence type="ECO:0000313" key="4">
    <source>
        <dbReference type="Proteomes" id="UP000184240"/>
    </source>
</evidence>
<dbReference type="Proteomes" id="UP000184240">
    <property type="component" value="Unassembled WGS sequence"/>
</dbReference>
<keyword evidence="5" id="KW-1185">Reference proteome</keyword>
<gene>
    <name evidence="2" type="ORF">DSM01_1899</name>
    <name evidence="3" type="ORF">SAMN04487999_2622</name>
</gene>
<evidence type="ECO:0000313" key="3">
    <source>
        <dbReference type="EMBL" id="SHI18156.1"/>
    </source>
</evidence>
<feature type="signal peptide" evidence="1">
    <location>
        <begin position="1"/>
        <end position="19"/>
    </location>
</feature>
<accession>A0A1M5Z1Q8</accession>
<dbReference type="PROSITE" id="PS51257">
    <property type="entry name" value="PROKAR_LIPOPROTEIN"/>
    <property type="match status" value="1"/>
</dbReference>
<reference evidence="2 5" key="3">
    <citation type="submission" date="2018-07" db="EMBL/GenBank/DDBJ databases">
        <title>Leeuwenhoekiella genomics.</title>
        <authorList>
            <person name="Tahon G."/>
            <person name="Willems A."/>
        </authorList>
    </citation>
    <scope>NUCLEOTIDE SEQUENCE [LARGE SCALE GENOMIC DNA]</scope>
    <source>
        <strain evidence="2 5">LMG 24856</strain>
    </source>
</reference>